<dbReference type="AlphaFoldDB" id="A0A8K0KS08"/>
<name>A0A8K0KS08_LADFU</name>
<protein>
    <submittedName>
        <fullName evidence="1">Uncharacterized protein</fullName>
    </submittedName>
</protein>
<dbReference type="EMBL" id="KZ309438">
    <property type="protein sequence ID" value="KAG8238796.1"/>
    <property type="molecule type" value="Genomic_DNA"/>
</dbReference>
<evidence type="ECO:0000313" key="1">
    <source>
        <dbReference type="EMBL" id="KAG8238796.1"/>
    </source>
</evidence>
<feature type="non-terminal residue" evidence="1">
    <location>
        <position position="1"/>
    </location>
</feature>
<reference evidence="1" key="1">
    <citation type="submission" date="2013-04" db="EMBL/GenBank/DDBJ databases">
        <authorList>
            <person name="Qu J."/>
            <person name="Murali S.C."/>
            <person name="Bandaranaike D."/>
            <person name="Bellair M."/>
            <person name="Blankenburg K."/>
            <person name="Chao H."/>
            <person name="Dinh H."/>
            <person name="Doddapaneni H."/>
            <person name="Downs B."/>
            <person name="Dugan-Rocha S."/>
            <person name="Elkadiri S."/>
            <person name="Gnanaolivu R.D."/>
            <person name="Hernandez B."/>
            <person name="Javaid M."/>
            <person name="Jayaseelan J.C."/>
            <person name="Lee S."/>
            <person name="Li M."/>
            <person name="Ming W."/>
            <person name="Munidasa M."/>
            <person name="Muniz J."/>
            <person name="Nguyen L."/>
            <person name="Ongeri F."/>
            <person name="Osuji N."/>
            <person name="Pu L.-L."/>
            <person name="Puazo M."/>
            <person name="Qu C."/>
            <person name="Quiroz J."/>
            <person name="Raj R."/>
            <person name="Weissenberger G."/>
            <person name="Xin Y."/>
            <person name="Zou X."/>
            <person name="Han Y."/>
            <person name="Richards S."/>
            <person name="Worley K."/>
            <person name="Muzny D."/>
            <person name="Gibbs R."/>
        </authorList>
    </citation>
    <scope>NUCLEOTIDE SEQUENCE</scope>
    <source>
        <strain evidence="1">Sampled in the wild</strain>
    </source>
</reference>
<sequence length="133" mass="15311">LQKDILKHKENYYINIPKTYRKDLSKPWQFLNNIKGKGAYHSKEIAEEFSSLFLQSNDLNNTVSLGNIHNIASDYSLYFSNYYSQKSLYFTPANEVMRIMNGLLKTCSPRGIDGVSNHVVKVIHDSIAPIFTF</sequence>
<comment type="caution">
    <text evidence="1">The sequence shown here is derived from an EMBL/GenBank/DDBJ whole genome shotgun (WGS) entry which is preliminary data.</text>
</comment>
<gene>
    <name evidence="1" type="ORF">J437_LFUL017878</name>
</gene>
<organism evidence="1 2">
    <name type="scientific">Ladona fulva</name>
    <name type="common">Scarce chaser dragonfly</name>
    <name type="synonym">Libellula fulva</name>
    <dbReference type="NCBI Taxonomy" id="123851"/>
    <lineage>
        <taxon>Eukaryota</taxon>
        <taxon>Metazoa</taxon>
        <taxon>Ecdysozoa</taxon>
        <taxon>Arthropoda</taxon>
        <taxon>Hexapoda</taxon>
        <taxon>Insecta</taxon>
        <taxon>Pterygota</taxon>
        <taxon>Palaeoptera</taxon>
        <taxon>Odonata</taxon>
        <taxon>Epiprocta</taxon>
        <taxon>Anisoptera</taxon>
        <taxon>Libelluloidea</taxon>
        <taxon>Libellulidae</taxon>
        <taxon>Ladona</taxon>
    </lineage>
</organism>
<dbReference type="Proteomes" id="UP000792457">
    <property type="component" value="Unassembled WGS sequence"/>
</dbReference>
<feature type="non-terminal residue" evidence="1">
    <location>
        <position position="133"/>
    </location>
</feature>
<proteinExistence type="predicted"/>
<reference evidence="1" key="2">
    <citation type="submission" date="2017-10" db="EMBL/GenBank/DDBJ databases">
        <title>Ladona fulva Genome sequencing and assembly.</title>
        <authorList>
            <person name="Murali S."/>
            <person name="Richards S."/>
            <person name="Bandaranaike D."/>
            <person name="Bellair M."/>
            <person name="Blankenburg K."/>
            <person name="Chao H."/>
            <person name="Dinh H."/>
            <person name="Doddapaneni H."/>
            <person name="Dugan-Rocha S."/>
            <person name="Elkadiri S."/>
            <person name="Gnanaolivu R."/>
            <person name="Hernandez B."/>
            <person name="Skinner E."/>
            <person name="Javaid M."/>
            <person name="Lee S."/>
            <person name="Li M."/>
            <person name="Ming W."/>
            <person name="Munidasa M."/>
            <person name="Muniz J."/>
            <person name="Nguyen L."/>
            <person name="Hughes D."/>
            <person name="Osuji N."/>
            <person name="Pu L.-L."/>
            <person name="Puazo M."/>
            <person name="Qu C."/>
            <person name="Quiroz J."/>
            <person name="Raj R."/>
            <person name="Weissenberger G."/>
            <person name="Xin Y."/>
            <person name="Zou X."/>
            <person name="Han Y."/>
            <person name="Worley K."/>
            <person name="Muzny D."/>
            <person name="Gibbs R."/>
        </authorList>
    </citation>
    <scope>NUCLEOTIDE SEQUENCE</scope>
    <source>
        <strain evidence="1">Sampled in the wild</strain>
    </source>
</reference>
<evidence type="ECO:0000313" key="2">
    <source>
        <dbReference type="Proteomes" id="UP000792457"/>
    </source>
</evidence>
<accession>A0A8K0KS08</accession>
<keyword evidence="2" id="KW-1185">Reference proteome</keyword>